<dbReference type="InterPro" id="IPR004089">
    <property type="entry name" value="MCPsignal_dom"/>
</dbReference>
<proteinExistence type="inferred from homology"/>
<dbReference type="Gene3D" id="3.30.450.20">
    <property type="entry name" value="PAS domain"/>
    <property type="match status" value="1"/>
</dbReference>
<dbReference type="EMBL" id="LN554847">
    <property type="protein sequence ID" value="CED56682.1"/>
    <property type="molecule type" value="Genomic_DNA"/>
</dbReference>
<dbReference type="GO" id="GO:0004888">
    <property type="term" value="F:transmembrane signaling receptor activity"/>
    <property type="evidence" value="ECO:0007669"/>
    <property type="project" value="InterPro"/>
</dbReference>
<dbReference type="PROSITE" id="PS50885">
    <property type="entry name" value="HAMP"/>
    <property type="match status" value="1"/>
</dbReference>
<feature type="transmembrane region" description="Helical" evidence="9">
    <location>
        <begin position="12"/>
        <end position="32"/>
    </location>
</feature>
<keyword evidence="4 9" id="KW-1133">Transmembrane helix</keyword>
<dbReference type="PRINTS" id="PR00260">
    <property type="entry name" value="CHEMTRNSDUCR"/>
</dbReference>
<evidence type="ECO:0000256" key="7">
    <source>
        <dbReference type="ARBA" id="ARBA00029447"/>
    </source>
</evidence>
<evidence type="ECO:0000256" key="4">
    <source>
        <dbReference type="ARBA" id="ARBA00022989"/>
    </source>
</evidence>
<evidence type="ECO:0000256" key="6">
    <source>
        <dbReference type="ARBA" id="ARBA00023224"/>
    </source>
</evidence>
<evidence type="ECO:0000259" key="10">
    <source>
        <dbReference type="PROSITE" id="PS50111"/>
    </source>
</evidence>
<keyword evidence="6 8" id="KW-0807">Transducer</keyword>
<gene>
    <name evidence="12" type="ORF">AWOD_II_0023</name>
</gene>
<dbReference type="Pfam" id="PF00672">
    <property type="entry name" value="HAMP"/>
    <property type="match status" value="1"/>
</dbReference>
<protein>
    <submittedName>
        <fullName evidence="12">Methyl-accepting chemotaxis protein</fullName>
    </submittedName>
</protein>
<accession>A0A090I8V5</accession>
<dbReference type="STRING" id="80852.AWOD_II_0023"/>
<dbReference type="Gene3D" id="1.10.287.950">
    <property type="entry name" value="Methyl-accepting chemotaxis protein"/>
    <property type="match status" value="1"/>
</dbReference>
<dbReference type="InterPro" id="IPR003660">
    <property type="entry name" value="HAMP_dom"/>
</dbReference>
<dbReference type="InterPro" id="IPR004090">
    <property type="entry name" value="Chemotax_Me-accpt_rcpt"/>
</dbReference>
<evidence type="ECO:0000256" key="2">
    <source>
        <dbReference type="ARBA" id="ARBA00022475"/>
    </source>
</evidence>
<keyword evidence="3 9" id="KW-0812">Transmembrane</keyword>
<organism evidence="12 13">
    <name type="scientific">Aliivibrio wodanis</name>
    <dbReference type="NCBI Taxonomy" id="80852"/>
    <lineage>
        <taxon>Bacteria</taxon>
        <taxon>Pseudomonadati</taxon>
        <taxon>Pseudomonadota</taxon>
        <taxon>Gammaproteobacteria</taxon>
        <taxon>Vibrionales</taxon>
        <taxon>Vibrionaceae</taxon>
        <taxon>Aliivibrio</taxon>
    </lineage>
</organism>
<feature type="domain" description="HAMP" evidence="11">
    <location>
        <begin position="215"/>
        <end position="269"/>
    </location>
</feature>
<dbReference type="GeneID" id="28542270"/>
<dbReference type="GO" id="GO:0007165">
    <property type="term" value="P:signal transduction"/>
    <property type="evidence" value="ECO:0007669"/>
    <property type="project" value="UniProtKB-KW"/>
</dbReference>
<dbReference type="PANTHER" id="PTHR32089">
    <property type="entry name" value="METHYL-ACCEPTING CHEMOTAXIS PROTEIN MCPB"/>
    <property type="match status" value="1"/>
</dbReference>
<dbReference type="OrthoDB" id="2489132at2"/>
<dbReference type="PROSITE" id="PS50111">
    <property type="entry name" value="CHEMOTAXIS_TRANSDUC_2"/>
    <property type="match status" value="1"/>
</dbReference>
<dbReference type="SMART" id="SM00283">
    <property type="entry name" value="MA"/>
    <property type="match status" value="1"/>
</dbReference>
<dbReference type="AlphaFoldDB" id="A0A090I8V5"/>
<dbReference type="InterPro" id="IPR033480">
    <property type="entry name" value="sCache_2"/>
</dbReference>
<evidence type="ECO:0000313" key="12">
    <source>
        <dbReference type="EMBL" id="CED56682.1"/>
    </source>
</evidence>
<dbReference type="CDD" id="cd11386">
    <property type="entry name" value="MCP_signal"/>
    <property type="match status" value="1"/>
</dbReference>
<dbReference type="SUPFAM" id="SSF58104">
    <property type="entry name" value="Methyl-accepting chemotaxis protein (MCP) signaling domain"/>
    <property type="match status" value="1"/>
</dbReference>
<dbReference type="FunFam" id="1.10.287.950:FF:000001">
    <property type="entry name" value="Methyl-accepting chemotaxis sensory transducer"/>
    <property type="match status" value="1"/>
</dbReference>
<evidence type="ECO:0000256" key="5">
    <source>
        <dbReference type="ARBA" id="ARBA00023136"/>
    </source>
</evidence>
<dbReference type="CDD" id="cd06225">
    <property type="entry name" value="HAMP"/>
    <property type="match status" value="1"/>
</dbReference>
<dbReference type="Pfam" id="PF17200">
    <property type="entry name" value="sCache_2"/>
    <property type="match status" value="1"/>
</dbReference>
<dbReference type="CDD" id="cd18774">
    <property type="entry name" value="PDC2_HK_sensor"/>
    <property type="match status" value="1"/>
</dbReference>
<comment type="similarity">
    <text evidence="7">Belongs to the methyl-accepting chemotaxis (MCP) protein family.</text>
</comment>
<comment type="subcellular location">
    <subcellularLocation>
        <location evidence="1">Cell membrane</location>
        <topology evidence="1">Multi-pass membrane protein</topology>
    </subcellularLocation>
</comment>
<evidence type="ECO:0000256" key="8">
    <source>
        <dbReference type="PROSITE-ProRule" id="PRU00284"/>
    </source>
</evidence>
<evidence type="ECO:0000259" key="11">
    <source>
        <dbReference type="PROSITE" id="PS50885"/>
    </source>
</evidence>
<dbReference type="Proteomes" id="UP000032427">
    <property type="component" value="Chromosome 2"/>
</dbReference>
<sequence>MLKTIKNKILGLSVLPLIGISVLSIFLSYVIIDEITDNVIDVVNKTEIKSQKSNLQDNWEIFASFIELDMTIEEILPTVDNSNYGDNGYFFVLDNKGIVLAHGGDSSAIGKPVSHGGQSDFTIVANCRSKEGCYNTVPFKDPSTGKLTDKLYFSVYIDRLNSVFVTGIIMNDIQQKIDAIDEIMLKVKDEHLQALQLEMLALTLFVAAIAYFMSNKLSSRLTALVKEVDMIAEGNGDLTKEIVIQSNDEIGDLGRAFNKMIASLRIMVVDIKSAAETIEGTTSELDNQTQKIADSMNNQMQETDMVATAINEMSSSAHSVAETALDTANTTEATNGKANQAITIVESASQNISQMIEDFEIANKHIIDLCKEAENIGQVTTVIGDIAAQTNLLALNAAIEAARAGEQGRGFAVVADEVRALAARTASSTKEINDMLNHLNALVNSSVQAMNVSKEQCYKTEKDTMMISQNLIDIVQSMASINELNLSISTASNEQSTVSEEININLSKLQDIASNLTNGCVDTTTKVHELHSESINIVKLVERFTV</sequence>
<reference evidence="13" key="1">
    <citation type="submission" date="2014-09" db="EMBL/GenBank/DDBJ databases">
        <authorList>
            <person name="Hjerde E."/>
        </authorList>
    </citation>
    <scope>NUCLEOTIDE SEQUENCE [LARGE SCALE GENOMIC DNA]</scope>
    <source>
        <strain evidence="13">06/09/139</strain>
    </source>
</reference>
<evidence type="ECO:0000256" key="3">
    <source>
        <dbReference type="ARBA" id="ARBA00022692"/>
    </source>
</evidence>
<name>A0A090I8V5_9GAMM</name>
<evidence type="ECO:0000256" key="1">
    <source>
        <dbReference type="ARBA" id="ARBA00004651"/>
    </source>
</evidence>
<evidence type="ECO:0000256" key="9">
    <source>
        <dbReference type="SAM" id="Phobius"/>
    </source>
</evidence>
<keyword evidence="5 9" id="KW-0472">Membrane</keyword>
<dbReference type="GO" id="GO:0006935">
    <property type="term" value="P:chemotaxis"/>
    <property type="evidence" value="ECO:0007669"/>
    <property type="project" value="InterPro"/>
</dbReference>
<keyword evidence="2" id="KW-1003">Cell membrane</keyword>
<dbReference type="PANTHER" id="PTHR32089:SF55">
    <property type="entry name" value="METHYL ACCEPTING SENSORY TRANSDUCER WITH CACHE_2 SMALL MOLECULE BINDING DOMAIN"/>
    <property type="match status" value="1"/>
</dbReference>
<dbReference type="HOGENOM" id="CLU_000445_107_21_6"/>
<dbReference type="GO" id="GO:0005886">
    <property type="term" value="C:plasma membrane"/>
    <property type="evidence" value="ECO:0007669"/>
    <property type="project" value="UniProtKB-SubCell"/>
</dbReference>
<evidence type="ECO:0000313" key="13">
    <source>
        <dbReference type="Proteomes" id="UP000032427"/>
    </source>
</evidence>
<keyword evidence="13" id="KW-1185">Reference proteome</keyword>
<dbReference type="Pfam" id="PF00015">
    <property type="entry name" value="MCPsignal"/>
    <property type="match status" value="1"/>
</dbReference>
<dbReference type="PATRIC" id="fig|80852.17.peg.2756"/>
<dbReference type="SMART" id="SM00304">
    <property type="entry name" value="HAMP"/>
    <property type="match status" value="1"/>
</dbReference>
<dbReference type="KEGG" id="awd:AWOD_II_0023"/>
<feature type="domain" description="Methyl-accepting transducer" evidence="10">
    <location>
        <begin position="274"/>
        <end position="510"/>
    </location>
</feature>